<feature type="domain" description="HTH myb-type" evidence="10">
    <location>
        <begin position="102"/>
        <end position="158"/>
    </location>
</feature>
<dbReference type="SMART" id="SM00717">
    <property type="entry name" value="SANT"/>
    <property type="match status" value="2"/>
</dbReference>
<dbReference type="Proteomes" id="UP000030748">
    <property type="component" value="Unassembled WGS sequence"/>
</dbReference>
<gene>
    <name evidence="11" type="ORF">MIMGU_mgv1a019982mg</name>
</gene>
<proteinExistence type="predicted"/>
<keyword evidence="2" id="KW-0217">Developmental protein</keyword>
<dbReference type="Pfam" id="PF00249">
    <property type="entry name" value="Myb_DNA-binding"/>
    <property type="match status" value="1"/>
</dbReference>
<name>A0A022RKM8_ERYGU</name>
<dbReference type="AlphaFoldDB" id="A0A022RKM8"/>
<dbReference type="GO" id="GO:0048262">
    <property type="term" value="P:determination of dorsal/ventral asymmetry"/>
    <property type="evidence" value="ECO:0007669"/>
    <property type="project" value="UniProtKB-ARBA"/>
</dbReference>
<dbReference type="InterPro" id="IPR017884">
    <property type="entry name" value="SANT_dom"/>
</dbReference>
<reference evidence="11 12" key="1">
    <citation type="journal article" date="2013" name="Proc. Natl. Acad. Sci. U.S.A.">
        <title>Fine-scale variation in meiotic recombination in Mimulus inferred from population shotgun sequencing.</title>
        <authorList>
            <person name="Hellsten U."/>
            <person name="Wright K.M."/>
            <person name="Jenkins J."/>
            <person name="Shu S."/>
            <person name="Yuan Y."/>
            <person name="Wessler S.R."/>
            <person name="Schmutz J."/>
            <person name="Willis J.H."/>
            <person name="Rokhsar D.S."/>
        </authorList>
    </citation>
    <scope>NUCLEOTIDE SEQUENCE [LARGE SCALE GENOMIC DNA]</scope>
    <source>
        <strain evidence="12">cv. DUN x IM62</strain>
    </source>
</reference>
<evidence type="ECO:0000313" key="11">
    <source>
        <dbReference type="EMBL" id="EYU39425.1"/>
    </source>
</evidence>
<dbReference type="FunFam" id="1.10.10.60:FF:000154">
    <property type="entry name" value="Transcription factor SRM1"/>
    <property type="match status" value="1"/>
</dbReference>
<evidence type="ECO:0000313" key="12">
    <source>
        <dbReference type="Proteomes" id="UP000030748"/>
    </source>
</evidence>
<dbReference type="InterPro" id="IPR017930">
    <property type="entry name" value="Myb_dom"/>
</dbReference>
<evidence type="ECO:0000256" key="7">
    <source>
        <dbReference type="SAM" id="MobiDB-lite"/>
    </source>
</evidence>
<evidence type="ECO:0000256" key="4">
    <source>
        <dbReference type="ARBA" id="ARBA00023125"/>
    </source>
</evidence>
<dbReference type="STRING" id="4155.A0A022RKM8"/>
<dbReference type="SUPFAM" id="SSF46689">
    <property type="entry name" value="Homeodomain-like"/>
    <property type="match status" value="2"/>
</dbReference>
<dbReference type="GO" id="GO:0003677">
    <property type="term" value="F:DNA binding"/>
    <property type="evidence" value="ECO:0007669"/>
    <property type="project" value="UniProtKB-KW"/>
</dbReference>
<dbReference type="PROSITE" id="PS50090">
    <property type="entry name" value="MYB_LIKE"/>
    <property type="match status" value="1"/>
</dbReference>
<evidence type="ECO:0000256" key="1">
    <source>
        <dbReference type="ARBA" id="ARBA00004123"/>
    </source>
</evidence>
<evidence type="ECO:0000259" key="9">
    <source>
        <dbReference type="PROSITE" id="PS51293"/>
    </source>
</evidence>
<dbReference type="EMBL" id="KI630444">
    <property type="protein sequence ID" value="EYU39425.1"/>
    <property type="molecule type" value="Genomic_DNA"/>
</dbReference>
<dbReference type="InterPro" id="IPR001005">
    <property type="entry name" value="SANT/Myb"/>
</dbReference>
<evidence type="ECO:0008006" key="13">
    <source>
        <dbReference type="Google" id="ProtNLM"/>
    </source>
</evidence>
<dbReference type="PROSITE" id="PS51294">
    <property type="entry name" value="HTH_MYB"/>
    <property type="match status" value="1"/>
</dbReference>
<evidence type="ECO:0000259" key="10">
    <source>
        <dbReference type="PROSITE" id="PS51294"/>
    </source>
</evidence>
<dbReference type="Gene3D" id="1.10.10.60">
    <property type="entry name" value="Homeodomain-like"/>
    <property type="match status" value="2"/>
</dbReference>
<feature type="region of interest" description="Disordered" evidence="7">
    <location>
        <begin position="89"/>
        <end position="109"/>
    </location>
</feature>
<dbReference type="InterPro" id="IPR009057">
    <property type="entry name" value="Homeodomain-like_sf"/>
</dbReference>
<dbReference type="CDD" id="cd00167">
    <property type="entry name" value="SANT"/>
    <property type="match status" value="2"/>
</dbReference>
<dbReference type="PANTHER" id="PTHR44042">
    <property type="entry name" value="DUPLICATED HOMEODOMAIN-LIKE SUPERFAMILY PROTEIN-RELATED"/>
    <property type="match status" value="1"/>
</dbReference>
<feature type="domain" description="SANT" evidence="9">
    <location>
        <begin position="105"/>
        <end position="158"/>
    </location>
</feature>
<dbReference type="InterPro" id="IPR006447">
    <property type="entry name" value="Myb_dom_plants"/>
</dbReference>
<keyword evidence="6" id="KW-0539">Nucleus</keyword>
<keyword evidence="5" id="KW-0804">Transcription</keyword>
<sequence length="261" mass="29784">MKHGAGWTFEENKMFENALAEIDPSSPAFFENVGSRVPWKTIEDIKNHYQALIEDVGLIESGKFPIPDYEQNNVYHHLEGKKYDQIESINKDEGSPSTKNGQQRRRGVPWTEEEHQLFLMGLNKYGKGDWRSISRYYVITKTPTQVASHAQKYFRRQTSSTPVDRRRPSIHDIQTVNPTTFTTLPLSNTLTNVVDEPIPFSSCGVIPMLHHNLNGGTNFELNSIFLPLNSTFPSTDDIFNQSSGSHHAPYFISPTRNQQWG</sequence>
<evidence type="ECO:0000256" key="3">
    <source>
        <dbReference type="ARBA" id="ARBA00023015"/>
    </source>
</evidence>
<dbReference type="GO" id="GO:0005634">
    <property type="term" value="C:nucleus"/>
    <property type="evidence" value="ECO:0007669"/>
    <property type="project" value="UniProtKB-SubCell"/>
</dbReference>
<organism evidence="11 12">
    <name type="scientific">Erythranthe guttata</name>
    <name type="common">Yellow monkey flower</name>
    <name type="synonym">Mimulus guttatus</name>
    <dbReference type="NCBI Taxonomy" id="4155"/>
    <lineage>
        <taxon>Eukaryota</taxon>
        <taxon>Viridiplantae</taxon>
        <taxon>Streptophyta</taxon>
        <taxon>Embryophyta</taxon>
        <taxon>Tracheophyta</taxon>
        <taxon>Spermatophyta</taxon>
        <taxon>Magnoliopsida</taxon>
        <taxon>eudicotyledons</taxon>
        <taxon>Gunneridae</taxon>
        <taxon>Pentapetalae</taxon>
        <taxon>asterids</taxon>
        <taxon>lamiids</taxon>
        <taxon>Lamiales</taxon>
        <taxon>Phrymaceae</taxon>
        <taxon>Erythranthe</taxon>
    </lineage>
</organism>
<evidence type="ECO:0000256" key="6">
    <source>
        <dbReference type="ARBA" id="ARBA00023242"/>
    </source>
</evidence>
<dbReference type="PANTHER" id="PTHR44042:SF54">
    <property type="entry name" value="MYB-LIKE DNA-BINDING DOMAIN, SHAQKYF CLASS PROTEIN"/>
    <property type="match status" value="1"/>
</dbReference>
<evidence type="ECO:0000256" key="2">
    <source>
        <dbReference type="ARBA" id="ARBA00022473"/>
    </source>
</evidence>
<keyword evidence="3" id="KW-0805">Transcription regulation</keyword>
<keyword evidence="4" id="KW-0238">DNA-binding</keyword>
<evidence type="ECO:0000256" key="5">
    <source>
        <dbReference type="ARBA" id="ARBA00023163"/>
    </source>
</evidence>
<feature type="domain" description="Myb-like" evidence="8">
    <location>
        <begin position="102"/>
        <end position="154"/>
    </location>
</feature>
<keyword evidence="12" id="KW-1185">Reference proteome</keyword>
<dbReference type="PROSITE" id="PS51293">
    <property type="entry name" value="SANT"/>
    <property type="match status" value="1"/>
</dbReference>
<dbReference type="FunFam" id="1.10.10.60:FF:000009">
    <property type="entry name" value="transcription factor MYB1R1"/>
    <property type="match status" value="1"/>
</dbReference>
<dbReference type="NCBIfam" id="TIGR01557">
    <property type="entry name" value="myb_SHAQKYF"/>
    <property type="match status" value="1"/>
</dbReference>
<dbReference type="GO" id="GO:0009908">
    <property type="term" value="P:flower development"/>
    <property type="evidence" value="ECO:0007669"/>
    <property type="project" value="UniProtKB-ARBA"/>
</dbReference>
<accession>A0A022RKM8</accession>
<protein>
    <recommendedName>
        <fullName evidence="13">HTH myb-type domain-containing protein</fullName>
    </recommendedName>
</protein>
<dbReference type="eggNOG" id="KOG0724">
    <property type="taxonomic scope" value="Eukaryota"/>
</dbReference>
<evidence type="ECO:0000259" key="8">
    <source>
        <dbReference type="PROSITE" id="PS50090"/>
    </source>
</evidence>
<comment type="subcellular location">
    <subcellularLocation>
        <location evidence="1">Nucleus</location>
    </subcellularLocation>
</comment>